<proteinExistence type="predicted"/>
<evidence type="ECO:0000256" key="3">
    <source>
        <dbReference type="ARBA" id="ARBA00023157"/>
    </source>
</evidence>
<feature type="signal peptide" evidence="4">
    <location>
        <begin position="1"/>
        <end position="18"/>
    </location>
</feature>
<protein>
    <recommendedName>
        <fullName evidence="5">Kazal-like domain-containing protein</fullName>
    </recommendedName>
</protein>
<dbReference type="Gene3D" id="3.30.60.30">
    <property type="match status" value="1"/>
</dbReference>
<keyword evidence="4" id="KW-0732">Signal</keyword>
<evidence type="ECO:0000256" key="1">
    <source>
        <dbReference type="ARBA" id="ARBA00004613"/>
    </source>
</evidence>
<keyword evidence="7" id="KW-1185">Reference proteome</keyword>
<feature type="chain" id="PRO_5008269996" description="Kazal-like domain-containing protein" evidence="4">
    <location>
        <begin position="19"/>
        <end position="123"/>
    </location>
</feature>
<keyword evidence="3" id="KW-1015">Disulfide bond</keyword>
<dbReference type="InterPro" id="IPR039932">
    <property type="entry name" value="Spink4-like"/>
</dbReference>
<sequence length="123" mass="13322">MLFFMLLIAAMPIFIANQEPPLPLPLPIPLGQTSPMLRAIQWGVHADDQFNEEESEIASRLMSYQPTLLEECMGNCPLAAAYDPVCGTDGVTYGNSGILSCAQSCGKDLTMKHPGMCQESATE</sequence>
<dbReference type="OrthoDB" id="126772at2759"/>
<dbReference type="InterPro" id="IPR036058">
    <property type="entry name" value="Kazal_dom_sf"/>
</dbReference>
<dbReference type="InterPro" id="IPR002350">
    <property type="entry name" value="Kazal_dom"/>
</dbReference>
<evidence type="ECO:0000256" key="2">
    <source>
        <dbReference type="ARBA" id="ARBA00022525"/>
    </source>
</evidence>
<dbReference type="PANTHER" id="PTHR21179">
    <property type="entry name" value="SERINE-TYPE ENDOPEPTIDASE INHIBITOR"/>
    <property type="match status" value="1"/>
</dbReference>
<organism evidence="6 7">
    <name type="scientific">Cyphomyrmex costatus</name>
    <dbReference type="NCBI Taxonomy" id="456900"/>
    <lineage>
        <taxon>Eukaryota</taxon>
        <taxon>Metazoa</taxon>
        <taxon>Ecdysozoa</taxon>
        <taxon>Arthropoda</taxon>
        <taxon>Hexapoda</taxon>
        <taxon>Insecta</taxon>
        <taxon>Pterygota</taxon>
        <taxon>Neoptera</taxon>
        <taxon>Endopterygota</taxon>
        <taxon>Hymenoptera</taxon>
        <taxon>Apocrita</taxon>
        <taxon>Aculeata</taxon>
        <taxon>Formicoidea</taxon>
        <taxon>Formicidae</taxon>
        <taxon>Myrmicinae</taxon>
        <taxon>Cyphomyrmex</taxon>
    </lineage>
</organism>
<dbReference type="KEGG" id="ccoa:108776222"/>
<keyword evidence="2" id="KW-0964">Secreted</keyword>
<dbReference type="GO" id="GO:0004867">
    <property type="term" value="F:serine-type endopeptidase inhibitor activity"/>
    <property type="evidence" value="ECO:0007669"/>
    <property type="project" value="InterPro"/>
</dbReference>
<dbReference type="PANTHER" id="PTHR21179:SF0">
    <property type="entry name" value="SERINE PROTEASE INHIBITOR KAZAL-TYPE 4"/>
    <property type="match status" value="1"/>
</dbReference>
<dbReference type="GO" id="GO:0005576">
    <property type="term" value="C:extracellular region"/>
    <property type="evidence" value="ECO:0007669"/>
    <property type="project" value="UniProtKB-SubCell"/>
</dbReference>
<accession>A0A195CI47</accession>
<comment type="subcellular location">
    <subcellularLocation>
        <location evidence="1">Secreted</location>
    </subcellularLocation>
</comment>
<evidence type="ECO:0000259" key="5">
    <source>
        <dbReference type="PROSITE" id="PS51465"/>
    </source>
</evidence>
<evidence type="ECO:0000313" key="7">
    <source>
        <dbReference type="Proteomes" id="UP000078542"/>
    </source>
</evidence>
<evidence type="ECO:0000256" key="4">
    <source>
        <dbReference type="SAM" id="SignalP"/>
    </source>
</evidence>
<reference evidence="6 7" key="1">
    <citation type="submission" date="2016-03" db="EMBL/GenBank/DDBJ databases">
        <title>Cyphomyrmex costatus WGS genome.</title>
        <authorList>
            <person name="Nygaard S."/>
            <person name="Hu H."/>
            <person name="Boomsma J."/>
            <person name="Zhang G."/>
        </authorList>
    </citation>
    <scope>NUCLEOTIDE SEQUENCE [LARGE SCALE GENOMIC DNA]</scope>
    <source>
        <strain evidence="6">MS0001</strain>
        <tissue evidence="6">Whole body</tissue>
    </source>
</reference>
<gene>
    <name evidence="6" type="ORF">ALC62_09165</name>
</gene>
<dbReference type="AlphaFoldDB" id="A0A195CI47"/>
<dbReference type="SMART" id="SM00280">
    <property type="entry name" value="KAZAL"/>
    <property type="match status" value="1"/>
</dbReference>
<evidence type="ECO:0000313" key="6">
    <source>
        <dbReference type="EMBL" id="KYN00102.1"/>
    </source>
</evidence>
<dbReference type="SUPFAM" id="SSF100895">
    <property type="entry name" value="Kazal-type serine protease inhibitors"/>
    <property type="match status" value="1"/>
</dbReference>
<dbReference type="PROSITE" id="PS51465">
    <property type="entry name" value="KAZAL_2"/>
    <property type="match status" value="1"/>
</dbReference>
<dbReference type="Pfam" id="PF00050">
    <property type="entry name" value="Kazal_1"/>
    <property type="match status" value="1"/>
</dbReference>
<dbReference type="Proteomes" id="UP000078542">
    <property type="component" value="Unassembled WGS sequence"/>
</dbReference>
<dbReference type="EMBL" id="KQ977754">
    <property type="protein sequence ID" value="KYN00102.1"/>
    <property type="molecule type" value="Genomic_DNA"/>
</dbReference>
<name>A0A195CI47_9HYME</name>
<feature type="domain" description="Kazal-like" evidence="5">
    <location>
        <begin position="66"/>
        <end position="119"/>
    </location>
</feature>